<name>A0ABU8J4J0_9BURK</name>
<dbReference type="Gene3D" id="3.30.450.20">
    <property type="entry name" value="PAS domain"/>
    <property type="match status" value="1"/>
</dbReference>
<dbReference type="InterPro" id="IPR035965">
    <property type="entry name" value="PAS-like_dom_sf"/>
</dbReference>
<gene>
    <name evidence="8" type="ORF">H3V53_39225</name>
</gene>
<evidence type="ECO:0000256" key="4">
    <source>
        <dbReference type="SAM" id="Coils"/>
    </source>
</evidence>
<dbReference type="NCBIfam" id="TIGR00229">
    <property type="entry name" value="sensory_box"/>
    <property type="match status" value="1"/>
</dbReference>
<evidence type="ECO:0000313" key="8">
    <source>
        <dbReference type="EMBL" id="MEI6002904.1"/>
    </source>
</evidence>
<dbReference type="InterPro" id="IPR013767">
    <property type="entry name" value="PAS_fold"/>
</dbReference>
<dbReference type="Pfam" id="PF07730">
    <property type="entry name" value="HisKA_3"/>
    <property type="match status" value="1"/>
</dbReference>
<dbReference type="SMART" id="SM00091">
    <property type="entry name" value="PAS"/>
    <property type="match status" value="1"/>
</dbReference>
<dbReference type="InterPro" id="IPR003594">
    <property type="entry name" value="HATPase_dom"/>
</dbReference>
<dbReference type="Gene3D" id="3.30.565.10">
    <property type="entry name" value="Histidine kinase-like ATPase, C-terminal domain"/>
    <property type="match status" value="1"/>
</dbReference>
<comment type="caution">
    <text evidence="8">The sequence shown here is derived from an EMBL/GenBank/DDBJ whole genome shotgun (WGS) entry which is preliminary data.</text>
</comment>
<evidence type="ECO:0000256" key="2">
    <source>
        <dbReference type="ARBA" id="ARBA00022777"/>
    </source>
</evidence>
<dbReference type="PROSITE" id="PS50113">
    <property type="entry name" value="PAC"/>
    <property type="match status" value="1"/>
</dbReference>
<accession>A0ABU8J4J0</accession>
<evidence type="ECO:0000259" key="6">
    <source>
        <dbReference type="PROSITE" id="PS50112"/>
    </source>
</evidence>
<dbReference type="InterPro" id="IPR036890">
    <property type="entry name" value="HATPase_C_sf"/>
</dbReference>
<keyword evidence="5" id="KW-0472">Membrane</keyword>
<feature type="transmembrane region" description="Helical" evidence="5">
    <location>
        <begin position="45"/>
        <end position="64"/>
    </location>
</feature>
<proteinExistence type="predicted"/>
<keyword evidence="2 8" id="KW-0418">Kinase</keyword>
<sequence>MTMNAHPLACASHSPLRHALIAMIALAAFLAGVLAQAFTAHIALPFTLLIALSAVFACLAACIAGSMRGATRMAFVSLHARRSAAARRRFDEARLNAIIRSSREAIITTDAAQRIVLMNPMAETLFGCDAAQALGTPLSRFIPERFRAAHAQHVNRFGSTGASDRRMGSQRVLYALRADGREFPIEASISHSENDGEKLYTVMLRDVTERVHAEEALRQSREDLRELSANLQHVREEEKAHIARELHDDLGQSLTALKMDLSLIQRAMTRDAFDRAEVNERIAVMARLIDDTVASVRRIAANQRPAMLDDLGLLAAIDWLADDFSQRYAIAVKRHVDVGAAVFSHDTSTALFRIVQEALTNVARHADAHVVTLALRVADDACTLVIADDGRGAPHAPSEGGAHARQHFGLLGIRERAHMLGGIVSTGDPGKGFRISITFPVNALQPQETHP</sequence>
<dbReference type="PANTHER" id="PTHR24421:SF59">
    <property type="entry name" value="OXYGEN SENSOR HISTIDINE KINASE NREB"/>
    <property type="match status" value="1"/>
</dbReference>
<dbReference type="PROSITE" id="PS50112">
    <property type="entry name" value="PAS"/>
    <property type="match status" value="1"/>
</dbReference>
<evidence type="ECO:0000313" key="9">
    <source>
        <dbReference type="Proteomes" id="UP001386437"/>
    </source>
</evidence>
<dbReference type="InterPro" id="IPR000700">
    <property type="entry name" value="PAS-assoc_C"/>
</dbReference>
<dbReference type="InterPro" id="IPR050482">
    <property type="entry name" value="Sensor_HK_TwoCompSys"/>
</dbReference>
<dbReference type="SUPFAM" id="SSF55874">
    <property type="entry name" value="ATPase domain of HSP90 chaperone/DNA topoisomerase II/histidine kinase"/>
    <property type="match status" value="1"/>
</dbReference>
<keyword evidence="5" id="KW-1133">Transmembrane helix</keyword>
<dbReference type="InterPro" id="IPR000014">
    <property type="entry name" value="PAS"/>
</dbReference>
<evidence type="ECO:0000256" key="1">
    <source>
        <dbReference type="ARBA" id="ARBA00022679"/>
    </source>
</evidence>
<protein>
    <submittedName>
        <fullName evidence="8">PAS domain-containing sensor histidine kinase</fullName>
    </submittedName>
</protein>
<evidence type="ECO:0000256" key="5">
    <source>
        <dbReference type="SAM" id="Phobius"/>
    </source>
</evidence>
<keyword evidence="5" id="KW-0812">Transmembrane</keyword>
<dbReference type="Pfam" id="PF02518">
    <property type="entry name" value="HATPase_c"/>
    <property type="match status" value="1"/>
</dbReference>
<dbReference type="SMART" id="SM00387">
    <property type="entry name" value="HATPase_c"/>
    <property type="match status" value="1"/>
</dbReference>
<dbReference type="InterPro" id="IPR011712">
    <property type="entry name" value="Sig_transdc_His_kin_sub3_dim/P"/>
</dbReference>
<feature type="domain" description="PAC" evidence="7">
    <location>
        <begin position="166"/>
        <end position="219"/>
    </location>
</feature>
<evidence type="ECO:0000259" key="7">
    <source>
        <dbReference type="PROSITE" id="PS50113"/>
    </source>
</evidence>
<keyword evidence="1" id="KW-0808">Transferase</keyword>
<dbReference type="CDD" id="cd16917">
    <property type="entry name" value="HATPase_UhpB-NarQ-NarX-like"/>
    <property type="match status" value="1"/>
</dbReference>
<dbReference type="Pfam" id="PF00989">
    <property type="entry name" value="PAS"/>
    <property type="match status" value="1"/>
</dbReference>
<feature type="domain" description="PAS" evidence="6">
    <location>
        <begin position="91"/>
        <end position="144"/>
    </location>
</feature>
<keyword evidence="3" id="KW-0902">Two-component regulatory system</keyword>
<feature type="coiled-coil region" evidence="4">
    <location>
        <begin position="210"/>
        <end position="244"/>
    </location>
</feature>
<dbReference type="GO" id="GO:0016301">
    <property type="term" value="F:kinase activity"/>
    <property type="evidence" value="ECO:0007669"/>
    <property type="project" value="UniProtKB-KW"/>
</dbReference>
<evidence type="ECO:0000256" key="3">
    <source>
        <dbReference type="ARBA" id="ARBA00023012"/>
    </source>
</evidence>
<dbReference type="PANTHER" id="PTHR24421">
    <property type="entry name" value="NITRATE/NITRITE SENSOR PROTEIN NARX-RELATED"/>
    <property type="match status" value="1"/>
</dbReference>
<dbReference type="Proteomes" id="UP001386437">
    <property type="component" value="Unassembled WGS sequence"/>
</dbReference>
<keyword evidence="9" id="KW-1185">Reference proteome</keyword>
<organism evidence="8 9">
    <name type="scientific">Paraburkholderia bengalensis</name>
    <dbReference type="NCBI Taxonomy" id="2747562"/>
    <lineage>
        <taxon>Bacteria</taxon>
        <taxon>Pseudomonadati</taxon>
        <taxon>Pseudomonadota</taxon>
        <taxon>Betaproteobacteria</taxon>
        <taxon>Burkholderiales</taxon>
        <taxon>Burkholderiaceae</taxon>
        <taxon>Paraburkholderia</taxon>
    </lineage>
</organism>
<dbReference type="SUPFAM" id="SSF55785">
    <property type="entry name" value="PYP-like sensor domain (PAS domain)"/>
    <property type="match status" value="1"/>
</dbReference>
<dbReference type="CDD" id="cd00130">
    <property type="entry name" value="PAS"/>
    <property type="match status" value="1"/>
</dbReference>
<dbReference type="EMBL" id="JACFYJ010000141">
    <property type="protein sequence ID" value="MEI6002904.1"/>
    <property type="molecule type" value="Genomic_DNA"/>
</dbReference>
<reference evidence="8 9" key="1">
    <citation type="journal article" date="2022" name="Arch. Microbiol.">
        <title>Paraburkholderia bengalensis sp. nov. isolated from roots of Oryza sativa, IR64.</title>
        <authorList>
            <person name="Nag P."/>
            <person name="Mondal N."/>
            <person name="Sarkar J."/>
            <person name="Das S."/>
        </authorList>
    </citation>
    <scope>NUCLEOTIDE SEQUENCE [LARGE SCALE GENOMIC DNA]</scope>
    <source>
        <strain evidence="8 9">IR64_4_BI</strain>
    </source>
</reference>
<keyword evidence="4" id="KW-0175">Coiled coil</keyword>
<dbReference type="Gene3D" id="1.20.5.1930">
    <property type="match status" value="1"/>
</dbReference>